<dbReference type="Ensembl" id="ENSMMUT00000110109.1">
    <property type="protein sequence ID" value="ENSMMUP00000065502.1"/>
    <property type="gene ID" value="ENSMMUG00000053317.1"/>
</dbReference>
<dbReference type="VEuPathDB" id="HostDB:ENSMMUG00000053317"/>
<dbReference type="InParanoid" id="A0A5F7ZJZ5"/>
<name>A0A5F7ZJZ5_MACMU</name>
<reference evidence="1" key="4">
    <citation type="submission" date="2025-09" db="UniProtKB">
        <authorList>
            <consortium name="Ensembl"/>
        </authorList>
    </citation>
    <scope>IDENTIFICATION</scope>
    <source>
        <strain evidence="1">17573</strain>
    </source>
</reference>
<dbReference type="PRINTS" id="PR02045">
    <property type="entry name" value="F138DOMAIN"/>
</dbReference>
<evidence type="ECO:0000313" key="1">
    <source>
        <dbReference type="Ensembl" id="ENSMMUP00000065502.1"/>
    </source>
</evidence>
<proteinExistence type="predicted"/>
<dbReference type="GeneTree" id="ENSGT00940000165497"/>
<dbReference type="AlphaFoldDB" id="A0A5F7ZJZ5"/>
<dbReference type="Bgee" id="ENSMMUG00000053317">
    <property type="expression patterns" value="Expressed in colon"/>
</dbReference>
<reference evidence="1" key="3">
    <citation type="submission" date="2025-08" db="UniProtKB">
        <authorList>
            <consortium name="Ensembl"/>
        </authorList>
    </citation>
    <scope>IDENTIFICATION</scope>
    <source>
        <strain evidence="1">17573</strain>
    </source>
</reference>
<dbReference type="PANTHER" id="PTHR12138">
    <property type="entry name" value="PRIMATE-EXPANDED PROTEIN FAMILY"/>
    <property type="match status" value="1"/>
</dbReference>
<accession>A0A5F7ZJZ5</accession>
<evidence type="ECO:0000313" key="2">
    <source>
        <dbReference type="Proteomes" id="UP000006718"/>
    </source>
</evidence>
<keyword evidence="2" id="KW-1185">Reference proteome</keyword>
<sequence>MSPGGEGPLALIINRTTPHLLPSISLSPFCKSSGHGSMSPYTCRAFAGSGARPSLLSSLEIEQPPVEGSLCVRLCCQHPGHREDQDTVPSQGEGGSLAHDDLRAQDASNPQCGLKGAHYVGEIFSTACSGGRDAGLLALEVLLCCVTVKCGGQGHRLTLRATRLRKCPSIPHLLRELFKRWALIFLRWSLALSPRLEYSGSLQPLPAGFKQFSCLSLLSSTCHHTWLIFIFLVETGLGQAGLKLLTSSDPPALASQSVGITGASHCAQLFIFFLSPRLECRGTILAHFNLCLLGSSDSPASASQVAGITGVCHYTRLIFIFLVETGVSPCWPGWSRTPDLVICPPQPPKVLGLQV</sequence>
<reference evidence="2" key="1">
    <citation type="journal article" date="2007" name="Science">
        <title>Evolutionary and biomedical insights from the rhesus macaque genome.</title>
        <authorList>
            <person name="Gibbs R.A."/>
            <person name="Rogers J."/>
            <person name="Katze M.G."/>
            <person name="Bumgarner R."/>
            <person name="Weinstock G.M."/>
            <person name="Mardis E.R."/>
            <person name="Remington K.A."/>
            <person name="Strausberg R.L."/>
            <person name="Venter J.C."/>
            <person name="Wilson R.K."/>
            <person name="Batzer M.A."/>
            <person name="Bustamante C.D."/>
            <person name="Eichler E.E."/>
            <person name="Hahn M.W."/>
            <person name="Hardison R.C."/>
            <person name="Makova K.D."/>
            <person name="Miller W."/>
            <person name="Milosavljevic A."/>
            <person name="Palermo R.E."/>
            <person name="Siepel A."/>
            <person name="Sikela J.M."/>
            <person name="Attaway T."/>
            <person name="Bell S."/>
            <person name="Bernard K.E."/>
            <person name="Buhay C.J."/>
            <person name="Chandrabose M.N."/>
            <person name="Dao M."/>
            <person name="Davis C."/>
            <person name="Delehaunty K.D."/>
            <person name="Ding Y."/>
            <person name="Dinh H.H."/>
            <person name="Dugan-Rocha S."/>
            <person name="Fulton L.A."/>
            <person name="Gabisi R.A."/>
            <person name="Garner T.T."/>
            <person name="Godfrey J."/>
            <person name="Hawes A.C."/>
            <person name="Hernandez J."/>
            <person name="Hines S."/>
            <person name="Holder M."/>
            <person name="Hume J."/>
            <person name="Jhangiani S.N."/>
            <person name="Joshi V."/>
            <person name="Khan Z.M."/>
            <person name="Kirkness E.F."/>
            <person name="Cree A."/>
            <person name="Fowler R.G."/>
            <person name="Lee S."/>
            <person name="Lewis L.R."/>
            <person name="Li Z."/>
            <person name="Liu Y.-S."/>
            <person name="Moore S.M."/>
            <person name="Muzny D."/>
            <person name="Nazareth L.V."/>
            <person name="Ngo D.N."/>
            <person name="Okwuonu G.O."/>
            <person name="Pai G."/>
            <person name="Parker D."/>
            <person name="Paul H.A."/>
            <person name="Pfannkoch C."/>
            <person name="Pohl C.S."/>
            <person name="Rogers Y.-H.C."/>
            <person name="Ruiz S.J."/>
            <person name="Sabo A."/>
            <person name="Santibanez J."/>
            <person name="Schneider B.W."/>
            <person name="Smith S.M."/>
            <person name="Sodergren E."/>
            <person name="Svatek A.F."/>
            <person name="Utterback T.R."/>
            <person name="Vattathil S."/>
            <person name="Warren W."/>
            <person name="White C.S."/>
            <person name="Chinwalla A.T."/>
            <person name="Feng Y."/>
            <person name="Halpern A.L."/>
            <person name="Hillier L.W."/>
            <person name="Huang X."/>
            <person name="Minx P."/>
            <person name="Nelson J.O."/>
            <person name="Pepin K.H."/>
            <person name="Qin X."/>
            <person name="Sutton G.G."/>
            <person name="Venter E."/>
            <person name="Walenz B.P."/>
            <person name="Wallis J.W."/>
            <person name="Worley K.C."/>
            <person name="Yang S.-P."/>
            <person name="Jones S.M."/>
            <person name="Marra M.A."/>
            <person name="Rocchi M."/>
            <person name="Schein J.E."/>
            <person name="Baertsch R."/>
            <person name="Clarke L."/>
            <person name="Csuros M."/>
            <person name="Glasscock J."/>
            <person name="Harris R.A."/>
            <person name="Havlak P."/>
            <person name="Jackson A.R."/>
            <person name="Jiang H."/>
            <person name="Liu Y."/>
            <person name="Messina D.N."/>
            <person name="Shen Y."/>
            <person name="Song H.X.-Z."/>
            <person name="Wylie T."/>
            <person name="Zhang L."/>
            <person name="Birney E."/>
            <person name="Han K."/>
            <person name="Konkel M.K."/>
            <person name="Lee J."/>
            <person name="Smit A.F.A."/>
            <person name="Ullmer B."/>
            <person name="Wang H."/>
            <person name="Xing J."/>
            <person name="Burhans R."/>
            <person name="Cheng Z."/>
            <person name="Karro J.E."/>
            <person name="Ma J."/>
            <person name="Raney B."/>
            <person name="She X."/>
            <person name="Cox M.J."/>
            <person name="Demuth J.P."/>
            <person name="Dumas L.J."/>
            <person name="Han S.-G."/>
            <person name="Hopkins J."/>
            <person name="Karimpour-Fard A."/>
            <person name="Kim Y.H."/>
            <person name="Pollack J.R."/>
            <person name="Vinar T."/>
            <person name="Addo-Quaye C."/>
            <person name="Degenhardt J."/>
            <person name="Denby A."/>
            <person name="Hubisz M.J."/>
            <person name="Indap A."/>
            <person name="Kosiol C."/>
            <person name="Lahn B.T."/>
            <person name="Lawson H.A."/>
            <person name="Marklein A."/>
            <person name="Nielsen R."/>
            <person name="Vallender E.J."/>
            <person name="Clark A.G."/>
            <person name="Ferguson B."/>
            <person name="Hernandez R.D."/>
            <person name="Hirani K."/>
            <person name="Kehrer-Sawatzki H."/>
            <person name="Kolb J."/>
            <person name="Patil S."/>
            <person name="Pu L.-L."/>
            <person name="Ren Y."/>
            <person name="Smith D.G."/>
            <person name="Wheeler D.A."/>
            <person name="Schenck I."/>
            <person name="Ball E.V."/>
            <person name="Chen R."/>
            <person name="Cooper D.N."/>
            <person name="Giardine B."/>
            <person name="Hsu F."/>
            <person name="Kent W.J."/>
            <person name="Lesk A."/>
            <person name="Nelson D.L."/>
            <person name="O'brien W.E."/>
            <person name="Pruefer K."/>
            <person name="Stenson P.D."/>
            <person name="Wallace J.C."/>
            <person name="Ke H."/>
            <person name="Liu X.-M."/>
            <person name="Wang P."/>
            <person name="Xiang A.P."/>
            <person name="Yang F."/>
            <person name="Barber G.P."/>
            <person name="Haussler D."/>
            <person name="Karolchik D."/>
            <person name="Kern A.D."/>
            <person name="Kuhn R.M."/>
            <person name="Smith K.E."/>
            <person name="Zwieg A.S."/>
        </authorList>
    </citation>
    <scope>NUCLEOTIDE SEQUENCE [LARGE SCALE GENOMIC DNA]</scope>
    <source>
        <strain evidence="2">17573</strain>
    </source>
</reference>
<protein>
    <submittedName>
        <fullName evidence="1">Uncharacterized protein</fullName>
    </submittedName>
</protein>
<organism evidence="1 2">
    <name type="scientific">Macaca mulatta</name>
    <name type="common">Rhesus macaque</name>
    <dbReference type="NCBI Taxonomy" id="9544"/>
    <lineage>
        <taxon>Eukaryota</taxon>
        <taxon>Metazoa</taxon>
        <taxon>Chordata</taxon>
        <taxon>Craniata</taxon>
        <taxon>Vertebrata</taxon>
        <taxon>Euteleostomi</taxon>
        <taxon>Mammalia</taxon>
        <taxon>Eutheria</taxon>
        <taxon>Euarchontoglires</taxon>
        <taxon>Primates</taxon>
        <taxon>Haplorrhini</taxon>
        <taxon>Catarrhini</taxon>
        <taxon>Cercopithecidae</taxon>
        <taxon>Cercopithecinae</taxon>
        <taxon>Macaca</taxon>
    </lineage>
</organism>
<reference evidence="1" key="2">
    <citation type="submission" date="2019-01" db="EMBL/GenBank/DDBJ databases">
        <authorList>
            <person name="Graves T."/>
            <person name="Eichler E.E."/>
            <person name="Wilson R.K."/>
        </authorList>
    </citation>
    <scope>NUCLEOTIDE SEQUENCE [LARGE SCALE GENOMIC DNA]</scope>
    <source>
        <strain evidence="1">17573</strain>
    </source>
</reference>
<dbReference type="PANTHER" id="PTHR12138:SF135">
    <property type="entry name" value="SAM DOMAIN-CONTAINING PROTEIN"/>
    <property type="match status" value="1"/>
</dbReference>
<dbReference type="Proteomes" id="UP000006718">
    <property type="component" value="Chromosome 20"/>
</dbReference>